<dbReference type="Pfam" id="PF05960">
    <property type="entry name" value="DUF885"/>
    <property type="match status" value="1"/>
</dbReference>
<accession>A0ABW2LTX2</accession>
<sequence length="559" mass="62099">MGVDHNGVHAISDRYVDELAALDPIAATYLGVPGGEEELTDYSPSGHRARAELARRSYDAVSAAEPADESERVAEAVFTERVGLDLELHEIGADMSALNVIASPVQELRQVFDLMPTETADDWRTVARRLAKMPEAVLGLRAGLTAAAAEGNVSAQRQVRKVAEQCDTWSGRSGAGSFFASLVGRADEVDESLRRELDTAAEGAAEAYAGLADFLRAELLPKAPEKDAVGEERYRLWSRYFTGAKLDLQEAYEWGWQEFAEIEAEMKQVAERIKPGAPLAEAAELLDHDPRYVVRGQAEFAEWMQRLSDSALADLRGTHFDIPDELMKLECKIAPPGGGVGAYYTGPTDDFSRPGRMWWSVPADRQEFPTWREVSTVYHEGVPGHHLQVATAVHEAERLNKFQRLACFVSGHGEGWALYAERLMRELGYLADDGDLLGMLNDQLFRAARVIVDIGMHLELPIPAGFGFHEGERWTPELGLEFMLSRTVTDPAWVRDEIDRYLGWPGQAPSYKLGERLWRQARDEVRKRQGAAFDPKAFHTSALRMGSMGLDTLRDQLAV</sequence>
<name>A0ABW2LTX2_9PSEU</name>
<reference evidence="2" key="1">
    <citation type="journal article" date="2019" name="Int. J. Syst. Evol. Microbiol.">
        <title>The Global Catalogue of Microorganisms (GCM) 10K type strain sequencing project: providing services to taxonomists for standard genome sequencing and annotation.</title>
        <authorList>
            <consortium name="The Broad Institute Genomics Platform"/>
            <consortium name="The Broad Institute Genome Sequencing Center for Infectious Disease"/>
            <person name="Wu L."/>
            <person name="Ma J."/>
        </authorList>
    </citation>
    <scope>NUCLEOTIDE SEQUENCE [LARGE SCALE GENOMIC DNA]</scope>
    <source>
        <strain evidence="2">WLHS5</strain>
    </source>
</reference>
<protein>
    <submittedName>
        <fullName evidence="1">DUF885 domain-containing protein</fullName>
    </submittedName>
</protein>
<dbReference type="InterPro" id="IPR010281">
    <property type="entry name" value="DUF885"/>
</dbReference>
<gene>
    <name evidence="1" type="ORF">ACFQRI_21935</name>
</gene>
<evidence type="ECO:0000313" key="2">
    <source>
        <dbReference type="Proteomes" id="UP001596504"/>
    </source>
</evidence>
<dbReference type="PANTHER" id="PTHR33361:SF2">
    <property type="entry name" value="DUF885 DOMAIN-CONTAINING PROTEIN"/>
    <property type="match status" value="1"/>
</dbReference>
<comment type="caution">
    <text evidence="1">The sequence shown here is derived from an EMBL/GenBank/DDBJ whole genome shotgun (WGS) entry which is preliminary data.</text>
</comment>
<dbReference type="EMBL" id="JBHTCJ010000013">
    <property type="protein sequence ID" value="MFC7344076.1"/>
    <property type="molecule type" value="Genomic_DNA"/>
</dbReference>
<evidence type="ECO:0000313" key="1">
    <source>
        <dbReference type="EMBL" id="MFC7344076.1"/>
    </source>
</evidence>
<proteinExistence type="predicted"/>
<organism evidence="1 2">
    <name type="scientific">Saccharopolyspora griseoalba</name>
    <dbReference type="NCBI Taxonomy" id="1431848"/>
    <lineage>
        <taxon>Bacteria</taxon>
        <taxon>Bacillati</taxon>
        <taxon>Actinomycetota</taxon>
        <taxon>Actinomycetes</taxon>
        <taxon>Pseudonocardiales</taxon>
        <taxon>Pseudonocardiaceae</taxon>
        <taxon>Saccharopolyspora</taxon>
    </lineage>
</organism>
<dbReference type="PANTHER" id="PTHR33361">
    <property type="entry name" value="GLR0591 PROTEIN"/>
    <property type="match status" value="1"/>
</dbReference>
<dbReference type="Proteomes" id="UP001596504">
    <property type="component" value="Unassembled WGS sequence"/>
</dbReference>
<dbReference type="RefSeq" id="WP_380671608.1">
    <property type="nucleotide sequence ID" value="NZ_JBHTCJ010000013.1"/>
</dbReference>
<keyword evidence="2" id="KW-1185">Reference proteome</keyword>